<evidence type="ECO:0000259" key="3">
    <source>
        <dbReference type="Pfam" id="PF07238"/>
    </source>
</evidence>
<evidence type="ECO:0000256" key="1">
    <source>
        <dbReference type="SAM" id="Coils"/>
    </source>
</evidence>
<reference evidence="5" key="1">
    <citation type="submission" date="2016-10" db="EMBL/GenBank/DDBJ databases">
        <authorList>
            <person name="Varghese N."/>
            <person name="Submissions S."/>
        </authorList>
    </citation>
    <scope>NUCLEOTIDE SEQUENCE [LARGE SCALE GENOMIC DNA]</scope>
    <source>
        <strain evidence="5">DSM 17044</strain>
    </source>
</reference>
<feature type="region of interest" description="Disordered" evidence="2">
    <location>
        <begin position="143"/>
        <end position="194"/>
    </location>
</feature>
<dbReference type="SUPFAM" id="SSF141371">
    <property type="entry name" value="PilZ domain-like"/>
    <property type="match status" value="1"/>
</dbReference>
<keyword evidence="1" id="KW-0175">Coiled coil</keyword>
<feature type="domain" description="PilZ" evidence="3">
    <location>
        <begin position="190"/>
        <end position="292"/>
    </location>
</feature>
<dbReference type="Proteomes" id="UP000182719">
    <property type="component" value="Unassembled WGS sequence"/>
</dbReference>
<sequence>MRPPSNTFLRPITTREAELTRAEAELSALETRTADQVARASTEATTLAQRLNQIRTELAQVQSDTGDVSLPEIGARLQAAAIPELAVEVARDRALNARKEALEVRTKANEEVQIALHAFIQQTQALTRELAEAEARLKSATEAARLRRQQEAARARQPPPPPPGARPPLPPRAPSSASLSAMPPPPPVAKRARGRVRLQAQIHLKSDSNFFTGFTSDVLAGGLFVATVETVPRGTPVDLDFTLPGGRPHKVSGVVRWLREPNDHMPDLMPGMGVQFQDVPPEVASAISSFMAQREPLFYPD</sequence>
<accession>A0A1H7LMZ3</accession>
<keyword evidence="5" id="KW-1185">Reference proteome</keyword>
<evidence type="ECO:0000256" key="2">
    <source>
        <dbReference type="SAM" id="MobiDB-lite"/>
    </source>
</evidence>
<feature type="coiled-coil region" evidence="1">
    <location>
        <begin position="12"/>
        <end position="64"/>
    </location>
</feature>
<dbReference type="NCBIfam" id="TIGR02266">
    <property type="entry name" value="gmx_TIGR02266"/>
    <property type="match status" value="1"/>
</dbReference>
<evidence type="ECO:0000313" key="4">
    <source>
        <dbReference type="EMBL" id="SEK99815.1"/>
    </source>
</evidence>
<feature type="compositionally biased region" description="Pro residues" evidence="2">
    <location>
        <begin position="157"/>
        <end position="173"/>
    </location>
</feature>
<proteinExistence type="predicted"/>
<dbReference type="EMBL" id="FOAP01000003">
    <property type="protein sequence ID" value="SEK99815.1"/>
    <property type="molecule type" value="Genomic_DNA"/>
</dbReference>
<dbReference type="InterPro" id="IPR009875">
    <property type="entry name" value="PilZ_domain"/>
</dbReference>
<name>A0A1H7LMZ3_STIAU</name>
<dbReference type="InterPro" id="IPR011752">
    <property type="entry name" value="PilV_Myxo-type"/>
</dbReference>
<gene>
    <name evidence="4" type="ORF">SAMN05444354_103274</name>
</gene>
<dbReference type="OrthoDB" id="5381600at2"/>
<feature type="compositionally biased region" description="Basic and acidic residues" evidence="2">
    <location>
        <begin position="143"/>
        <end position="154"/>
    </location>
</feature>
<protein>
    <submittedName>
        <fullName evidence="4">Myxococcus xanthus paralogous domain TIGR02266</fullName>
    </submittedName>
</protein>
<dbReference type="Pfam" id="PF07238">
    <property type="entry name" value="PilZ"/>
    <property type="match status" value="1"/>
</dbReference>
<dbReference type="AlphaFoldDB" id="A0A1H7LMZ3"/>
<dbReference type="GO" id="GO:0035438">
    <property type="term" value="F:cyclic-di-GMP binding"/>
    <property type="evidence" value="ECO:0007669"/>
    <property type="project" value="InterPro"/>
</dbReference>
<dbReference type="RefSeq" id="WP_075005869.1">
    <property type="nucleotide sequence ID" value="NZ_FOAP01000003.1"/>
</dbReference>
<organism evidence="4 5">
    <name type="scientific">Stigmatella aurantiaca</name>
    <dbReference type="NCBI Taxonomy" id="41"/>
    <lineage>
        <taxon>Bacteria</taxon>
        <taxon>Pseudomonadati</taxon>
        <taxon>Myxococcota</taxon>
        <taxon>Myxococcia</taxon>
        <taxon>Myxococcales</taxon>
        <taxon>Cystobacterineae</taxon>
        <taxon>Archangiaceae</taxon>
        <taxon>Stigmatella</taxon>
    </lineage>
</organism>
<evidence type="ECO:0000313" key="5">
    <source>
        <dbReference type="Proteomes" id="UP000182719"/>
    </source>
</evidence>
<dbReference type="Gene3D" id="2.40.10.220">
    <property type="entry name" value="predicted glycosyltransferase like domains"/>
    <property type="match status" value="1"/>
</dbReference>